<reference evidence="1 2" key="1">
    <citation type="submission" date="2021-06" db="EMBL/GenBank/DDBJ databases">
        <authorList>
            <person name="Palmer J.M."/>
        </authorList>
    </citation>
    <scope>NUCLEOTIDE SEQUENCE [LARGE SCALE GENOMIC DNA]</scope>
    <source>
        <strain evidence="1 2">MEX-2019</strain>
        <tissue evidence="1">Muscle</tissue>
    </source>
</reference>
<sequence>MTGARPPLRGSRIKSSVSHRRAAVCGSSGCCCAADWMEREEERRRFTASLPRCFRSRNAVVGQVELVLVMLLLNTKSTHSPVPVCETLRQHCRTSLCPLSDVTLPVSMAAGCV</sequence>
<comment type="caution">
    <text evidence="1">The sequence shown here is derived from an EMBL/GenBank/DDBJ whole genome shotgun (WGS) entry which is preliminary data.</text>
</comment>
<dbReference type="Proteomes" id="UP001311232">
    <property type="component" value="Unassembled WGS sequence"/>
</dbReference>
<protein>
    <submittedName>
        <fullName evidence="1">Uncharacterized protein</fullName>
    </submittedName>
</protein>
<gene>
    <name evidence="1" type="ORF">CRENBAI_017504</name>
</gene>
<keyword evidence="2" id="KW-1185">Reference proteome</keyword>
<dbReference type="EMBL" id="JAHHUM010002885">
    <property type="protein sequence ID" value="KAK5600510.1"/>
    <property type="molecule type" value="Genomic_DNA"/>
</dbReference>
<evidence type="ECO:0000313" key="1">
    <source>
        <dbReference type="EMBL" id="KAK5600510.1"/>
    </source>
</evidence>
<name>A0AAV9QVP9_9TELE</name>
<dbReference type="AlphaFoldDB" id="A0AAV9QVP9"/>
<evidence type="ECO:0000313" key="2">
    <source>
        <dbReference type="Proteomes" id="UP001311232"/>
    </source>
</evidence>
<proteinExistence type="predicted"/>
<accession>A0AAV9QVP9</accession>
<organism evidence="1 2">
    <name type="scientific">Crenichthys baileyi</name>
    <name type="common">White River springfish</name>
    <dbReference type="NCBI Taxonomy" id="28760"/>
    <lineage>
        <taxon>Eukaryota</taxon>
        <taxon>Metazoa</taxon>
        <taxon>Chordata</taxon>
        <taxon>Craniata</taxon>
        <taxon>Vertebrata</taxon>
        <taxon>Euteleostomi</taxon>
        <taxon>Actinopterygii</taxon>
        <taxon>Neopterygii</taxon>
        <taxon>Teleostei</taxon>
        <taxon>Neoteleostei</taxon>
        <taxon>Acanthomorphata</taxon>
        <taxon>Ovalentaria</taxon>
        <taxon>Atherinomorphae</taxon>
        <taxon>Cyprinodontiformes</taxon>
        <taxon>Goodeidae</taxon>
        <taxon>Crenichthys</taxon>
    </lineage>
</organism>